<dbReference type="GO" id="GO:0016829">
    <property type="term" value="F:lyase activity"/>
    <property type="evidence" value="ECO:0007669"/>
    <property type="project" value="UniProtKB-KW"/>
</dbReference>
<dbReference type="Proteomes" id="UP000198348">
    <property type="component" value="Unassembled WGS sequence"/>
</dbReference>
<dbReference type="Gene3D" id="3.90.226.10">
    <property type="entry name" value="2-enoyl-CoA Hydratase, Chain A, domain 1"/>
    <property type="match status" value="2"/>
</dbReference>
<organism evidence="2 3">
    <name type="scientific">Haloechinothrix alba</name>
    <dbReference type="NCBI Taxonomy" id="664784"/>
    <lineage>
        <taxon>Bacteria</taxon>
        <taxon>Bacillati</taxon>
        <taxon>Actinomycetota</taxon>
        <taxon>Actinomycetes</taxon>
        <taxon>Pseudonocardiales</taxon>
        <taxon>Pseudonocardiaceae</taxon>
        <taxon>Haloechinothrix</taxon>
    </lineage>
</organism>
<keyword evidence="2" id="KW-0456">Lyase</keyword>
<dbReference type="AlphaFoldDB" id="A0A238W8X0"/>
<dbReference type="NCBIfam" id="TIGR03222">
    <property type="entry name" value="benzo_boxC"/>
    <property type="match status" value="1"/>
</dbReference>
<dbReference type="CDD" id="cd06558">
    <property type="entry name" value="crotonase-like"/>
    <property type="match status" value="1"/>
</dbReference>
<feature type="region of interest" description="Disordered" evidence="1">
    <location>
        <begin position="1"/>
        <end position="31"/>
    </location>
</feature>
<sequence length="584" mass="64607">MTVAMKPAEPAGSVEVAAGEDGAPAGGQQAMPEVTFDRHPDAYRHWRLRVDGTVAWLEMDVDENGGLVPGYELKLNSYDLGVDIELYDAIQRLRFEYPGVRSVVVTSAKENVFCAGANIRMLAGSPHAWKVNFCKFTNETRNSMEDATENSGQTYLAGVNGVCAGGGYELALACEEIMLIDDNSSTVGLPEVPLLGVLPGTGGLTRVVDKRRVRKDRADVFATRSDGIKGKTAVEWNLVDELAPRRDFTERLRQRALEVAENSSRPADARGIELTPLEREATAEGITYRYVDARFDRAAGTVDITVRGPGEPAPQRVSEVHEQGARNWLLAVTRELDDLILRLRTNELELGTWLIRTQGDAEAVAAHEKVVLDGAVEDWLCNEIVLYYKRTLKRLDVTSRSLISLIEPGSCFTGVLFELMLASDLQYMLDGPPIADEDSDERAAVMLTEANFGVLPMSNGISRLESRFYREDDHVDWLRREAGRAISASEAAELELVTDAPDDIDWEDEVRIVVEGRAALSPDALTGMEANHRFVGPETMETKIFGRLTAWQNWIFNRPNASGEEGALRRYGTGKRAAFDRKRV</sequence>
<proteinExistence type="predicted"/>
<evidence type="ECO:0000313" key="3">
    <source>
        <dbReference type="Proteomes" id="UP000198348"/>
    </source>
</evidence>
<keyword evidence="3" id="KW-1185">Reference proteome</keyword>
<gene>
    <name evidence="2" type="ORF">SAMN06265360_105238</name>
</gene>
<reference evidence="3" key="1">
    <citation type="submission" date="2017-06" db="EMBL/GenBank/DDBJ databases">
        <authorList>
            <person name="Varghese N."/>
            <person name="Submissions S."/>
        </authorList>
    </citation>
    <scope>NUCLEOTIDE SEQUENCE [LARGE SCALE GENOMIC DNA]</scope>
    <source>
        <strain evidence="3">DSM 45207</strain>
    </source>
</reference>
<dbReference type="SUPFAM" id="SSF52096">
    <property type="entry name" value="ClpP/crotonase"/>
    <property type="match status" value="2"/>
</dbReference>
<dbReference type="InterPro" id="IPR001753">
    <property type="entry name" value="Enoyl-CoA_hydra/iso"/>
</dbReference>
<name>A0A238W8X0_9PSEU</name>
<dbReference type="PANTHER" id="PTHR11941:SF54">
    <property type="entry name" value="ENOYL-COA HYDRATASE, MITOCHONDRIAL"/>
    <property type="match status" value="1"/>
</dbReference>
<accession>A0A238W8X0</accession>
<dbReference type="EMBL" id="FZNW01000005">
    <property type="protein sequence ID" value="SNR42958.1"/>
    <property type="molecule type" value="Genomic_DNA"/>
</dbReference>
<dbReference type="InterPro" id="IPR017633">
    <property type="entry name" value="Benz-CoA_dihydrodiol_lyase"/>
</dbReference>
<protein>
    <submittedName>
        <fullName evidence="2">Benzoyl-CoA-dihydrodiol lyase</fullName>
    </submittedName>
</protein>
<dbReference type="PANTHER" id="PTHR11941">
    <property type="entry name" value="ENOYL-COA HYDRATASE-RELATED"/>
    <property type="match status" value="1"/>
</dbReference>
<dbReference type="Pfam" id="PF00378">
    <property type="entry name" value="ECH_1"/>
    <property type="match status" value="1"/>
</dbReference>
<evidence type="ECO:0000256" key="1">
    <source>
        <dbReference type="SAM" id="MobiDB-lite"/>
    </source>
</evidence>
<dbReference type="InterPro" id="IPR029045">
    <property type="entry name" value="ClpP/crotonase-like_dom_sf"/>
</dbReference>
<evidence type="ECO:0000313" key="2">
    <source>
        <dbReference type="EMBL" id="SNR42958.1"/>
    </source>
</evidence>
<dbReference type="GO" id="GO:0006635">
    <property type="term" value="P:fatty acid beta-oxidation"/>
    <property type="evidence" value="ECO:0007669"/>
    <property type="project" value="TreeGrafter"/>
</dbReference>